<sequence length="61" mass="6650">MNARGSALDHAEVWPPYTELSGVRVYFIHVRVAPPTTTASKAGKATRVTLTRDDLTNPDTP</sequence>
<dbReference type="RefSeq" id="WP_266997899.1">
    <property type="nucleotide sequence ID" value="NZ_CP107955.1"/>
</dbReference>
<accession>A0ABU3V7M3</accession>
<name>A0ABU3V7M3_9ACTN</name>
<evidence type="ECO:0000313" key="1">
    <source>
        <dbReference type="EMBL" id="MDU9002098.1"/>
    </source>
</evidence>
<organism evidence="1 2">
    <name type="scientific">Streptomyces mirabilis</name>
    <dbReference type="NCBI Taxonomy" id="68239"/>
    <lineage>
        <taxon>Bacteria</taxon>
        <taxon>Bacillati</taxon>
        <taxon>Actinomycetota</taxon>
        <taxon>Actinomycetes</taxon>
        <taxon>Kitasatosporales</taxon>
        <taxon>Streptomycetaceae</taxon>
        <taxon>Streptomyces</taxon>
    </lineage>
</organism>
<keyword evidence="2" id="KW-1185">Reference proteome</keyword>
<protein>
    <submittedName>
        <fullName evidence="1">Uncharacterized protein</fullName>
    </submittedName>
</protein>
<dbReference type="EMBL" id="JARAKF010000006">
    <property type="protein sequence ID" value="MDU9002098.1"/>
    <property type="molecule type" value="Genomic_DNA"/>
</dbReference>
<comment type="caution">
    <text evidence="1">The sequence shown here is derived from an EMBL/GenBank/DDBJ whole genome shotgun (WGS) entry which is preliminary data.</text>
</comment>
<evidence type="ECO:0000313" key="2">
    <source>
        <dbReference type="Proteomes" id="UP001257627"/>
    </source>
</evidence>
<gene>
    <name evidence="1" type="ORF">PU648_60040</name>
</gene>
<dbReference type="Proteomes" id="UP001257627">
    <property type="component" value="Unassembled WGS sequence"/>
</dbReference>
<proteinExistence type="predicted"/>
<reference evidence="1 2" key="1">
    <citation type="submission" date="2023-02" db="EMBL/GenBank/DDBJ databases">
        <authorList>
            <person name="Maleckis M."/>
        </authorList>
    </citation>
    <scope>NUCLEOTIDE SEQUENCE [LARGE SCALE GENOMIC DNA]</scope>
    <source>
        <strain evidence="1 2">P8-A2</strain>
    </source>
</reference>